<dbReference type="eggNOG" id="COG0739">
    <property type="taxonomic scope" value="Bacteria"/>
</dbReference>
<dbReference type="PANTHER" id="PTHR21666">
    <property type="entry name" value="PEPTIDASE-RELATED"/>
    <property type="match status" value="1"/>
</dbReference>
<dbReference type="InterPro" id="IPR011055">
    <property type="entry name" value="Dup_hybrid_motif"/>
</dbReference>
<keyword evidence="2" id="KW-0472">Membrane</keyword>
<dbReference type="Gene3D" id="2.70.70.10">
    <property type="entry name" value="Glucose Permease (Domain IIA)"/>
    <property type="match status" value="1"/>
</dbReference>
<feature type="transmembrane region" description="Helical" evidence="2">
    <location>
        <begin position="21"/>
        <end position="40"/>
    </location>
</feature>
<evidence type="ECO:0000313" key="4">
    <source>
        <dbReference type="EMBL" id="BAM48176.1"/>
    </source>
</evidence>
<protein>
    <submittedName>
        <fullName evidence="4">Stage II sporulation protein Q</fullName>
    </submittedName>
</protein>
<organism evidence="4 5">
    <name type="scientific">Amphibacillus xylanus (strain ATCC 51415 / DSM 6626 / JCM 7361 / LMG 17667 / NBRC 15112 / Ep01)</name>
    <dbReference type="NCBI Taxonomy" id="698758"/>
    <lineage>
        <taxon>Bacteria</taxon>
        <taxon>Bacillati</taxon>
        <taxon>Bacillota</taxon>
        <taxon>Bacilli</taxon>
        <taxon>Bacillales</taxon>
        <taxon>Bacillaceae</taxon>
        <taxon>Amphibacillus</taxon>
    </lineage>
</organism>
<dbReference type="InterPro" id="IPR050570">
    <property type="entry name" value="Cell_wall_metabolism_enzyme"/>
</dbReference>
<keyword evidence="2" id="KW-1133">Transmembrane helix</keyword>
<feature type="domain" description="M23ase beta-sheet core" evidence="3">
    <location>
        <begin position="123"/>
        <end position="220"/>
    </location>
</feature>
<dbReference type="OrthoDB" id="2050153at2"/>
<dbReference type="SUPFAM" id="SSF51261">
    <property type="entry name" value="Duplicated hybrid motif"/>
    <property type="match status" value="1"/>
</dbReference>
<dbReference type="HOGENOM" id="CLU_077337_0_0_9"/>
<evidence type="ECO:0000256" key="2">
    <source>
        <dbReference type="SAM" id="Phobius"/>
    </source>
</evidence>
<dbReference type="PANTHER" id="PTHR21666:SF291">
    <property type="entry name" value="STAGE II SPORULATION PROTEIN Q"/>
    <property type="match status" value="1"/>
</dbReference>
<dbReference type="PATRIC" id="fig|698758.3.peg.2049"/>
<dbReference type="Proteomes" id="UP000006294">
    <property type="component" value="Chromosome"/>
</dbReference>
<evidence type="ECO:0000313" key="5">
    <source>
        <dbReference type="Proteomes" id="UP000006294"/>
    </source>
</evidence>
<dbReference type="CDD" id="cd12797">
    <property type="entry name" value="M23_peptidase"/>
    <property type="match status" value="1"/>
</dbReference>
<evidence type="ECO:0000256" key="1">
    <source>
        <dbReference type="SAM" id="MobiDB-lite"/>
    </source>
</evidence>
<dbReference type="AlphaFoldDB" id="K0J5G2"/>
<dbReference type="EMBL" id="AP012050">
    <property type="protein sequence ID" value="BAM48176.1"/>
    <property type="molecule type" value="Genomic_DNA"/>
</dbReference>
<dbReference type="Pfam" id="PF01551">
    <property type="entry name" value="Peptidase_M23"/>
    <property type="match status" value="1"/>
</dbReference>
<reference evidence="4 5" key="1">
    <citation type="submission" date="2011-01" db="EMBL/GenBank/DDBJ databases">
        <title>Whole genome sequence of Amphibacillus xylinus NBRC 15112.</title>
        <authorList>
            <person name="Nakazawa H."/>
            <person name="Katano Y."/>
            <person name="Nakamura S."/>
            <person name="Sasagawa M."/>
            <person name="Fukada J."/>
            <person name="Arai T."/>
            <person name="Sasakura N."/>
            <person name="Mochizuki D."/>
            <person name="Hosoyama A."/>
            <person name="Harada K."/>
            <person name="Horikawa H."/>
            <person name="Kato Y."/>
            <person name="Harada T."/>
            <person name="Sasaki K."/>
            <person name="Sekiguchi M."/>
            <person name="Hodoyama M."/>
            <person name="Nishiko R."/>
            <person name="Narita H."/>
            <person name="Hanamaki A."/>
            <person name="Hata C."/>
            <person name="Konno Y."/>
            <person name="Niimura Y."/>
            <person name="Yamazaki S."/>
            <person name="Fujita N."/>
        </authorList>
    </citation>
    <scope>NUCLEOTIDE SEQUENCE [LARGE SCALE GENOMIC DNA]</scope>
    <source>
        <strain evidence="5">ATCC 51415 / DSM 6626 / JCM 7361 / LMG 17667 / NBRC 15112 / Ep01</strain>
    </source>
</reference>
<dbReference type="RefSeq" id="WP_015010762.1">
    <property type="nucleotide sequence ID" value="NC_018704.1"/>
</dbReference>
<evidence type="ECO:0000259" key="3">
    <source>
        <dbReference type="Pfam" id="PF01551"/>
    </source>
</evidence>
<keyword evidence="5" id="KW-1185">Reference proteome</keyword>
<proteinExistence type="predicted"/>
<sequence>MKEEKRGLKSHWKRIVRKKGFFPALYLAVAALLLTGVLWYQNANRIAEPDINLDFNYQDDLWGDNALDREEPSEPVTTPVENISLPVLAESRTQIVTKFYDHDADQEEQEQALVFYNNKYYQSQGIDIAATSDEPLQVVAALSGEVVEVKENPLLGYIVQLKHDHDVTTYYSSLTDVVVEEGQKVSQGEVLAQAGTNLFNKDKGTHVHFEIRKDGKPVNPESYFEKPVADLTVDDDQKEPKNPEPELESGLTRAQT</sequence>
<dbReference type="STRING" id="698758.AXY_20440"/>
<gene>
    <name evidence="4" type="primary">spoIIQ</name>
    <name evidence="4" type="ordered locus">AXY_20440</name>
</gene>
<accession>K0J5G2</accession>
<dbReference type="InterPro" id="IPR016047">
    <property type="entry name" value="M23ase_b-sheet_dom"/>
</dbReference>
<keyword evidence="2" id="KW-0812">Transmembrane</keyword>
<name>K0J5G2_AMPXN</name>
<feature type="region of interest" description="Disordered" evidence="1">
    <location>
        <begin position="216"/>
        <end position="256"/>
    </location>
</feature>
<dbReference type="GO" id="GO:0004222">
    <property type="term" value="F:metalloendopeptidase activity"/>
    <property type="evidence" value="ECO:0007669"/>
    <property type="project" value="TreeGrafter"/>
</dbReference>
<dbReference type="KEGG" id="axl:AXY_20440"/>